<feature type="compositionally biased region" description="Basic and acidic residues" evidence="2">
    <location>
        <begin position="30"/>
        <end position="46"/>
    </location>
</feature>
<evidence type="ECO:0000256" key="1">
    <source>
        <dbReference type="ARBA" id="ARBA00022448"/>
    </source>
</evidence>
<feature type="signal peptide" evidence="3">
    <location>
        <begin position="1"/>
        <end position="29"/>
    </location>
</feature>
<dbReference type="InterPro" id="IPR058647">
    <property type="entry name" value="BSH_CzcB-like"/>
</dbReference>
<dbReference type="SUPFAM" id="SSF51230">
    <property type="entry name" value="Single hybrid motif"/>
    <property type="match status" value="1"/>
</dbReference>
<dbReference type="InterPro" id="IPR051909">
    <property type="entry name" value="MFP_Cation_Efflux"/>
</dbReference>
<dbReference type="Gene3D" id="2.40.420.20">
    <property type="match status" value="1"/>
</dbReference>
<accession>A0ABY9TFZ7</accession>
<feature type="domain" description="CzcB-like C-terminal circularly permuted SH3-like" evidence="6">
    <location>
        <begin position="345"/>
        <end position="404"/>
    </location>
</feature>
<name>A0ABY9TFZ7_9GAMM</name>
<dbReference type="Pfam" id="PF25971">
    <property type="entry name" value="CzcB_N"/>
    <property type="match status" value="1"/>
</dbReference>
<keyword evidence="3" id="KW-0732">Signal</keyword>
<dbReference type="EMBL" id="CP134146">
    <property type="protein sequence ID" value="WNC67703.1"/>
    <property type="molecule type" value="Genomic_DNA"/>
</dbReference>
<dbReference type="InterPro" id="IPR058649">
    <property type="entry name" value="CzcB_C"/>
</dbReference>
<sequence length="416" mass="45704">MNLKTILMAVMANVIVLSTTLVSSSIAHASGDHADEQEEHHEEEKGPNNGRLLTQGEFSLELVLFERGVAPEFRVYANFKHEQVAPQAVDLSIRLTRLGNVVDTISFSPQSDHLKGDAVIYEPHSFVVDVQARFKGKQYEWHFETFEGRTEISNAMALNMGVTTLRVGPQTLRQTLPVYGKLVLAPNSERHISARYPGEVKALNVQLGQSVKQGQHLLTIESNDSLQSYKVFAPISGMVSMQNIALGEQTGSANLLTISNSQTLIAELNVYPLDQDKIKPAAKVLIRPSNSTEQISTEITDALMAVNAQQAKVYRAKVSNVDGKLSVGQFIKADITVNTFTVDKAVKTSALQSFRDFTVAYEKVGEQYEVRMLTLGRKAGEWVEVLSGIKTGSEYVTGNSYLIKADIDKAGAAHDH</sequence>
<keyword evidence="1" id="KW-0813">Transport</keyword>
<dbReference type="RefSeq" id="WP_348386862.1">
    <property type="nucleotide sequence ID" value="NZ_CP134146.1"/>
</dbReference>
<feature type="domain" description="CzcB-like barrel-sandwich hybrid" evidence="5">
    <location>
        <begin position="190"/>
        <end position="259"/>
    </location>
</feature>
<reference evidence="8" key="1">
    <citation type="submission" date="2023-09" db="EMBL/GenBank/DDBJ databases">
        <authorList>
            <person name="Li S."/>
            <person name="Li X."/>
            <person name="Zhang C."/>
            <person name="Zhao Z."/>
        </authorList>
    </citation>
    <scope>NUCLEOTIDE SEQUENCE [LARGE SCALE GENOMIC DNA]</scope>
    <source>
        <strain evidence="8">SQ345</strain>
    </source>
</reference>
<dbReference type="PANTHER" id="PTHR30097:SF4">
    <property type="entry name" value="SLR6042 PROTEIN"/>
    <property type="match status" value="1"/>
</dbReference>
<evidence type="ECO:0000256" key="3">
    <source>
        <dbReference type="SAM" id="SignalP"/>
    </source>
</evidence>
<dbReference type="Gene3D" id="2.40.50.100">
    <property type="match status" value="1"/>
</dbReference>
<organism evidence="7 8">
    <name type="scientific">Thalassotalea nanhaiensis</name>
    <dbReference type="NCBI Taxonomy" id="3065648"/>
    <lineage>
        <taxon>Bacteria</taxon>
        <taxon>Pseudomonadati</taxon>
        <taxon>Pseudomonadota</taxon>
        <taxon>Gammaproteobacteria</taxon>
        <taxon>Alteromonadales</taxon>
        <taxon>Colwelliaceae</taxon>
        <taxon>Thalassotalea</taxon>
    </lineage>
</organism>
<dbReference type="Pfam" id="PF25973">
    <property type="entry name" value="BSH_CzcB"/>
    <property type="match status" value="1"/>
</dbReference>
<feature type="chain" id="PRO_5046409115" evidence="3">
    <location>
        <begin position="30"/>
        <end position="416"/>
    </location>
</feature>
<keyword evidence="8" id="KW-1185">Reference proteome</keyword>
<dbReference type="Proteomes" id="UP001248581">
    <property type="component" value="Chromosome"/>
</dbReference>
<evidence type="ECO:0000259" key="5">
    <source>
        <dbReference type="Pfam" id="PF25973"/>
    </source>
</evidence>
<evidence type="ECO:0000259" key="4">
    <source>
        <dbReference type="Pfam" id="PF25971"/>
    </source>
</evidence>
<evidence type="ECO:0000313" key="7">
    <source>
        <dbReference type="EMBL" id="WNC67703.1"/>
    </source>
</evidence>
<feature type="domain" description="CzcB N-terminal" evidence="4">
    <location>
        <begin position="50"/>
        <end position="141"/>
    </location>
</feature>
<feature type="region of interest" description="Disordered" evidence="2">
    <location>
        <begin position="28"/>
        <end position="52"/>
    </location>
</feature>
<dbReference type="PANTHER" id="PTHR30097">
    <property type="entry name" value="CATION EFFLUX SYSTEM PROTEIN CUSB"/>
    <property type="match status" value="1"/>
</dbReference>
<proteinExistence type="predicted"/>
<dbReference type="InterPro" id="IPR058646">
    <property type="entry name" value="CzcB_N"/>
</dbReference>
<evidence type="ECO:0000313" key="8">
    <source>
        <dbReference type="Proteomes" id="UP001248581"/>
    </source>
</evidence>
<evidence type="ECO:0000256" key="2">
    <source>
        <dbReference type="SAM" id="MobiDB-lite"/>
    </source>
</evidence>
<dbReference type="Pfam" id="PF25975">
    <property type="entry name" value="CzcB_C"/>
    <property type="match status" value="1"/>
</dbReference>
<dbReference type="InterPro" id="IPR011053">
    <property type="entry name" value="Single_hybrid_motif"/>
</dbReference>
<evidence type="ECO:0000259" key="6">
    <source>
        <dbReference type="Pfam" id="PF25975"/>
    </source>
</evidence>
<protein>
    <submittedName>
        <fullName evidence="7">Efflux RND transporter periplasmic adaptor subunit</fullName>
    </submittedName>
</protein>
<gene>
    <name evidence="7" type="ORF">RI845_14395</name>
</gene>